<dbReference type="AlphaFoldDB" id="A0A0K1Q0U6"/>
<dbReference type="OrthoDB" id="4120491at2"/>
<proteinExistence type="predicted"/>
<evidence type="ECO:0000259" key="2">
    <source>
        <dbReference type="Pfam" id="PF00535"/>
    </source>
</evidence>
<sequence>MRFEDRFGSEASGSIRVSVVIATYNRADSLRRLLQQFDEQTLAPSTFEVIAVDDGSMEDTARKLADLKTNYALRIERQINSGAAAARQKGVELARGKIIVVIDDDMQIKPTFLEKHLAGHRQENTVVLGRLRPDAKLADMPLFERFYARALARDGDAYASGERPVRGHNVYTGNVSFPRELFLKVGGFDAQFRALEDEEIGIRFEKAGAHFTYADEAESMHGSDWTSMKKWMDRAYRDGVYQTKVGKKHKDHLDSQPWRHLPNINPVSRPILAFGLASPGPAGLLANVAIRTASAFDKIGLEPVALAGATLVYGIQYYRGVREETGSAIDVAREYREFKRGIALIGKGGAGGSPLKRMLDDIREDNRMIRVYQEKYDYRLEEGAVIPNASSKEIASDAVRKIGYQLMVAYRVMRFFRDANLGLGAQFMSRLIRHAFASDIHWDAELEPGTVIVHGFGLAISYAAKVRAGSILYQNVTLGYGLDPDTKAPGAPLVERDVHIGVGATLFGPLVIGEGTKIMAGCVVNRSVPPRSIVEAPVPHVVARKAWPGTENGVASTDPSSSKNQLAG</sequence>
<protein>
    <submittedName>
        <fullName evidence="3">Serine acetyltransferase</fullName>
    </submittedName>
</protein>
<dbReference type="Proteomes" id="UP000064967">
    <property type="component" value="Chromosome"/>
</dbReference>
<dbReference type="Gene3D" id="3.90.550.10">
    <property type="entry name" value="Spore Coat Polysaccharide Biosynthesis Protein SpsA, Chain A"/>
    <property type="match status" value="1"/>
</dbReference>
<evidence type="ECO:0000313" key="4">
    <source>
        <dbReference type="Proteomes" id="UP000064967"/>
    </source>
</evidence>
<feature type="domain" description="Glycosyltransferase 2-like" evidence="2">
    <location>
        <begin position="18"/>
        <end position="151"/>
    </location>
</feature>
<dbReference type="STRING" id="1391654.AKJ09_05905"/>
<keyword evidence="3" id="KW-0808">Transferase</keyword>
<dbReference type="PANTHER" id="PTHR43685">
    <property type="entry name" value="GLYCOSYLTRANSFERASE"/>
    <property type="match status" value="1"/>
</dbReference>
<accession>A0A0K1Q0U6</accession>
<evidence type="ECO:0000256" key="1">
    <source>
        <dbReference type="SAM" id="MobiDB-lite"/>
    </source>
</evidence>
<feature type="region of interest" description="Disordered" evidence="1">
    <location>
        <begin position="549"/>
        <end position="568"/>
    </location>
</feature>
<organism evidence="3 4">
    <name type="scientific">Labilithrix luteola</name>
    <dbReference type="NCBI Taxonomy" id="1391654"/>
    <lineage>
        <taxon>Bacteria</taxon>
        <taxon>Pseudomonadati</taxon>
        <taxon>Myxococcota</taxon>
        <taxon>Polyangia</taxon>
        <taxon>Polyangiales</taxon>
        <taxon>Labilitrichaceae</taxon>
        <taxon>Labilithrix</taxon>
    </lineage>
</organism>
<dbReference type="PANTHER" id="PTHR43685:SF3">
    <property type="entry name" value="SLR2126 PROTEIN"/>
    <property type="match status" value="1"/>
</dbReference>
<name>A0A0K1Q0U6_9BACT</name>
<dbReference type="InterPro" id="IPR011004">
    <property type="entry name" value="Trimer_LpxA-like_sf"/>
</dbReference>
<keyword evidence="4" id="KW-1185">Reference proteome</keyword>
<dbReference type="CDD" id="cd00761">
    <property type="entry name" value="Glyco_tranf_GTA_type"/>
    <property type="match status" value="1"/>
</dbReference>
<dbReference type="EMBL" id="CP012333">
    <property type="protein sequence ID" value="AKU99241.1"/>
    <property type="molecule type" value="Genomic_DNA"/>
</dbReference>
<evidence type="ECO:0000313" key="3">
    <source>
        <dbReference type="EMBL" id="AKU99241.1"/>
    </source>
</evidence>
<dbReference type="InterPro" id="IPR029044">
    <property type="entry name" value="Nucleotide-diphossugar_trans"/>
</dbReference>
<reference evidence="3 4" key="1">
    <citation type="submission" date="2015-08" db="EMBL/GenBank/DDBJ databases">
        <authorList>
            <person name="Babu N.S."/>
            <person name="Beckwith C.J."/>
            <person name="Beseler K.G."/>
            <person name="Brison A."/>
            <person name="Carone J.V."/>
            <person name="Caskin T.P."/>
            <person name="Diamond M."/>
            <person name="Durham M.E."/>
            <person name="Foxe J.M."/>
            <person name="Go M."/>
            <person name="Henderson B.A."/>
            <person name="Jones I.B."/>
            <person name="McGettigan J.A."/>
            <person name="Micheletti S.J."/>
            <person name="Nasrallah M.E."/>
            <person name="Ortiz D."/>
            <person name="Piller C.R."/>
            <person name="Privatt S.R."/>
            <person name="Schneider S.L."/>
            <person name="Sharp S."/>
            <person name="Smith T.C."/>
            <person name="Stanton J.D."/>
            <person name="Ullery H.E."/>
            <person name="Wilson R.J."/>
            <person name="Serrano M.G."/>
            <person name="Buck G."/>
            <person name="Lee V."/>
            <person name="Wang Y."/>
            <person name="Carvalho R."/>
            <person name="Voegtly L."/>
            <person name="Shi R."/>
            <person name="Duckworth R."/>
            <person name="Johnson A."/>
            <person name="Loviza R."/>
            <person name="Walstead R."/>
            <person name="Shah Z."/>
            <person name="Kiflezghi M."/>
            <person name="Wade K."/>
            <person name="Ball S.L."/>
            <person name="Bradley K.W."/>
            <person name="Asai D.J."/>
            <person name="Bowman C.A."/>
            <person name="Russell D.A."/>
            <person name="Pope W.H."/>
            <person name="Jacobs-Sera D."/>
            <person name="Hendrix R.W."/>
            <person name="Hatfull G.F."/>
        </authorList>
    </citation>
    <scope>NUCLEOTIDE SEQUENCE [LARGE SCALE GENOMIC DNA]</scope>
    <source>
        <strain evidence="3 4">DSM 27648</strain>
    </source>
</reference>
<dbReference type="InterPro" id="IPR050834">
    <property type="entry name" value="Glycosyltransf_2"/>
</dbReference>
<feature type="compositionally biased region" description="Polar residues" evidence="1">
    <location>
        <begin position="553"/>
        <end position="568"/>
    </location>
</feature>
<dbReference type="InterPro" id="IPR001173">
    <property type="entry name" value="Glyco_trans_2-like"/>
</dbReference>
<dbReference type="KEGG" id="llu:AKJ09_05905"/>
<dbReference type="Pfam" id="PF00535">
    <property type="entry name" value="Glycos_transf_2"/>
    <property type="match status" value="1"/>
</dbReference>
<dbReference type="SUPFAM" id="SSF51161">
    <property type="entry name" value="Trimeric LpxA-like enzymes"/>
    <property type="match status" value="1"/>
</dbReference>
<dbReference type="Gene3D" id="2.160.10.10">
    <property type="entry name" value="Hexapeptide repeat proteins"/>
    <property type="match status" value="1"/>
</dbReference>
<gene>
    <name evidence="3" type="ORF">AKJ09_05905</name>
</gene>
<dbReference type="GO" id="GO:0016740">
    <property type="term" value="F:transferase activity"/>
    <property type="evidence" value="ECO:0007669"/>
    <property type="project" value="UniProtKB-KW"/>
</dbReference>
<dbReference type="SUPFAM" id="SSF53448">
    <property type="entry name" value="Nucleotide-diphospho-sugar transferases"/>
    <property type="match status" value="1"/>
</dbReference>